<organism evidence="3 4">
    <name type="scientific">Cichlidogyrus casuarinus</name>
    <dbReference type="NCBI Taxonomy" id="1844966"/>
    <lineage>
        <taxon>Eukaryota</taxon>
        <taxon>Metazoa</taxon>
        <taxon>Spiralia</taxon>
        <taxon>Lophotrochozoa</taxon>
        <taxon>Platyhelminthes</taxon>
        <taxon>Monogenea</taxon>
        <taxon>Monopisthocotylea</taxon>
        <taxon>Dactylogyridea</taxon>
        <taxon>Ancyrocephalidae</taxon>
        <taxon>Cichlidogyrus</taxon>
    </lineage>
</organism>
<dbReference type="Pfam" id="PF25407">
    <property type="entry name" value="PH_32"/>
    <property type="match status" value="1"/>
</dbReference>
<gene>
    <name evidence="3" type="primary">ARHGEF28</name>
    <name evidence="3" type="ORF">Ciccas_011270</name>
</gene>
<evidence type="ECO:0000259" key="2">
    <source>
        <dbReference type="Pfam" id="PF25407"/>
    </source>
</evidence>
<evidence type="ECO:0000313" key="3">
    <source>
        <dbReference type="EMBL" id="KAL3310168.1"/>
    </source>
</evidence>
<keyword evidence="4" id="KW-1185">Reference proteome</keyword>
<evidence type="ECO:0000256" key="1">
    <source>
        <dbReference type="SAM" id="MobiDB-lite"/>
    </source>
</evidence>
<proteinExistence type="predicted"/>
<dbReference type="InterPro" id="IPR057616">
    <property type="entry name" value="PH_2_platyhelminthes"/>
</dbReference>
<reference evidence="3 4" key="1">
    <citation type="submission" date="2024-11" db="EMBL/GenBank/DDBJ databases">
        <title>Adaptive evolution of stress response genes in parasites aligns with host niche diversity.</title>
        <authorList>
            <person name="Hahn C."/>
            <person name="Resl P."/>
        </authorList>
    </citation>
    <scope>NUCLEOTIDE SEQUENCE [LARGE SCALE GENOMIC DNA]</scope>
    <source>
        <strain evidence="3">EGGRZ-B1_66</strain>
        <tissue evidence="3">Body</tissue>
    </source>
</reference>
<feature type="compositionally biased region" description="Polar residues" evidence="1">
    <location>
        <begin position="226"/>
        <end position="235"/>
    </location>
</feature>
<name>A0ABD2PSX3_9PLAT</name>
<accession>A0ABD2PSX3</accession>
<dbReference type="Proteomes" id="UP001626550">
    <property type="component" value="Unassembled WGS sequence"/>
</dbReference>
<sequence length="315" mass="35865">MTELTNQEKLQNFSNHFVLRSSLSEACSLQYTEQENWLAETLKNPNTRLINYDKLGFITKCNGKNVTHEIHGLMLDKCFAMLQDVPQQRKYQLFRFAEKHCDKVRDPNPICEYSSLLKWGEVFGHFRQLGGKLLEFYLLVYGDKVEPFMYNFSCNKEYVDNLETIDKKWDDTQLVLDQLSKLDRCVLDALASREKFIKPFVFSLDASSCKNGSTYLNNEATRRASTNLARSQSSLPAAGRPNLTGSGSRGHWNKSLSTHSSQSDKDNMASGSNNSPSEREASLMDEGNNAIRTLIEHGKFSVIKPSISHVLHLFN</sequence>
<protein>
    <submittedName>
        <fullName evidence="3">Rho guanine nucleotide exchange factor 28</fullName>
    </submittedName>
</protein>
<dbReference type="EMBL" id="JBJKFK010003180">
    <property type="protein sequence ID" value="KAL3310168.1"/>
    <property type="molecule type" value="Genomic_DNA"/>
</dbReference>
<feature type="domain" description="PH-like" evidence="2">
    <location>
        <begin position="35"/>
        <end position="156"/>
    </location>
</feature>
<feature type="region of interest" description="Disordered" evidence="1">
    <location>
        <begin position="226"/>
        <end position="283"/>
    </location>
</feature>
<evidence type="ECO:0000313" key="4">
    <source>
        <dbReference type="Proteomes" id="UP001626550"/>
    </source>
</evidence>
<comment type="caution">
    <text evidence="3">The sequence shown here is derived from an EMBL/GenBank/DDBJ whole genome shotgun (WGS) entry which is preliminary data.</text>
</comment>
<dbReference type="AlphaFoldDB" id="A0ABD2PSX3"/>